<sequence>MKKLFMRMSGRSLKSFVLMALLLGLSAVSYAQSLKTVSGTVTDETGYGTPGVNVVIKGTSGGTVTDFDGKFSITASEGDVLEFRFIGYLSQEVAVTAQTQDLSIRLQPNNEQLDEVVVVGYGVQKKSDLSSAVSTVKAEEANKIAAASPGQMIQGRSAGVSVVNGGAPGSSPYIKIRGMSSFGDVQPLYVIDGIPGGDLSMINPDDIASFEILKDGAAAAIYGSLAANGVILVTTKSGKKDQPAKIDFSMYTGVQSATNKLPMANAAEWHSIMDQAYTNSVNDGSLSNDQKPAYLQPGSGFDLNNYADTDWQDETIKTGVIQNYSLGISGGGESSNYNFSTNYFNQEGVVINTGTERYNFRFKSMFEKGNLKVMPNIMYTHTVTDNNTMWMANMQKSSLLVSVRDESKESGYGYLNEYGIRTGANPVGQSELINSETTKDQLQANLGLNYQFTKNFFAAGNLGYTKTFYKDRYYSPAYVLASDTQREDPYLKEYRADWSDLNYDFTLNYMTTVDKHSFSAMAGIVGYRYDYQNVSMEVTGGAMFPDFGGLEPSFGGMESGDFIGTGGFSTVTRFGYMSRLNYSYDDRYLLQATVRVDGSSKFGADNRWGTFPSVSAAWKINNESFFNGLTDIFSELKLRASYGVLGRETTLGAYSRQALVSGGWWYVFNGKPVGGNGSFEMANNQLAWEESKTTNIGLDFGLYQHKIYGTINYYQNNSESLLLEEPNTPPSSGVSAPIVNLGTISNKGFEFELGYRGAIGQLKYDLKGNLTTIKNKVESLGNSEGMLPGDDIAWSGSYTYSSVGAAASQFYMYKTGGIFQSQEQIDNYVDENGNKIQPNARPGDVIYVDVNGDGIIDSNDISEVGSPLPTLEYGLNIALTYKAFDLSMFFQGVTGNDILNVNRYELEAANSGYNISNRLTNAWTPENTNTDVPRNVIVDNNNNYMMSDRYLEDGSYFRMKNIQIGYTLPQTFAQKIRVDNLRVYLNADNVFTITNYTGYDPEVIPVNALTQGVDHGNYPMYRTFTAGVQISF</sequence>
<evidence type="ECO:0000256" key="2">
    <source>
        <dbReference type="ARBA" id="ARBA00022448"/>
    </source>
</evidence>
<comment type="caution">
    <text evidence="13">The sequence shown here is derived from an EMBL/GenBank/DDBJ whole genome shotgun (WGS) entry which is preliminary data.</text>
</comment>
<dbReference type="NCBIfam" id="TIGR04057">
    <property type="entry name" value="SusC_RagA_signa"/>
    <property type="match status" value="1"/>
</dbReference>
<evidence type="ECO:0000256" key="9">
    <source>
        <dbReference type="RuleBase" id="RU003357"/>
    </source>
</evidence>
<dbReference type="Proteomes" id="UP000721861">
    <property type="component" value="Unassembled WGS sequence"/>
</dbReference>
<evidence type="ECO:0000256" key="4">
    <source>
        <dbReference type="ARBA" id="ARBA00022692"/>
    </source>
</evidence>
<reference evidence="13 14" key="1">
    <citation type="journal article" date="2014" name="Int. J. Syst. Evol. Microbiol.">
        <title>Carboxylicivirga gen. nov. in the family Marinilabiliaceae with two novel species, Carboxylicivirga mesophila sp. nov. and Carboxylicivirga taeanensis sp. nov., and reclassification of Cytophaga fermentans as Saccharicrinis fermentans gen. nov., comb. nov.</title>
        <authorList>
            <person name="Yang S.H."/>
            <person name="Seo H.S."/>
            <person name="Woo J.H."/>
            <person name="Oh H.M."/>
            <person name="Jang H."/>
            <person name="Lee J.H."/>
            <person name="Kim S.J."/>
            <person name="Kwon K.K."/>
        </authorList>
    </citation>
    <scope>NUCLEOTIDE SEQUENCE [LARGE SCALE GENOMIC DNA]</scope>
    <source>
        <strain evidence="13 14">JCM 18290</strain>
    </source>
</reference>
<dbReference type="Gene3D" id="2.40.170.20">
    <property type="entry name" value="TonB-dependent receptor, beta-barrel domain"/>
    <property type="match status" value="1"/>
</dbReference>
<keyword evidence="7 8" id="KW-0998">Cell outer membrane</keyword>
<dbReference type="SUPFAM" id="SSF49464">
    <property type="entry name" value="Carboxypeptidase regulatory domain-like"/>
    <property type="match status" value="1"/>
</dbReference>
<dbReference type="InterPro" id="IPR012910">
    <property type="entry name" value="Plug_dom"/>
</dbReference>
<dbReference type="Pfam" id="PF00593">
    <property type="entry name" value="TonB_dep_Rec_b-barrel"/>
    <property type="match status" value="1"/>
</dbReference>
<dbReference type="Gene3D" id="2.170.130.10">
    <property type="entry name" value="TonB-dependent receptor, plug domain"/>
    <property type="match status" value="1"/>
</dbReference>
<organism evidence="13 14">
    <name type="scientific">Carboxylicivirga mesophila</name>
    <dbReference type="NCBI Taxonomy" id="1166478"/>
    <lineage>
        <taxon>Bacteria</taxon>
        <taxon>Pseudomonadati</taxon>
        <taxon>Bacteroidota</taxon>
        <taxon>Bacteroidia</taxon>
        <taxon>Marinilabiliales</taxon>
        <taxon>Marinilabiliaceae</taxon>
        <taxon>Carboxylicivirga</taxon>
    </lineage>
</organism>
<evidence type="ECO:0000256" key="10">
    <source>
        <dbReference type="SAM" id="SignalP"/>
    </source>
</evidence>
<evidence type="ECO:0000256" key="7">
    <source>
        <dbReference type="ARBA" id="ARBA00023237"/>
    </source>
</evidence>
<accession>A0ABS5KCX9</accession>
<evidence type="ECO:0000256" key="6">
    <source>
        <dbReference type="ARBA" id="ARBA00023136"/>
    </source>
</evidence>
<dbReference type="Pfam" id="PF13715">
    <property type="entry name" value="CarbopepD_reg_2"/>
    <property type="match status" value="1"/>
</dbReference>
<evidence type="ECO:0000256" key="5">
    <source>
        <dbReference type="ARBA" id="ARBA00023077"/>
    </source>
</evidence>
<dbReference type="NCBIfam" id="TIGR04056">
    <property type="entry name" value="OMP_RagA_SusC"/>
    <property type="match status" value="1"/>
</dbReference>
<dbReference type="RefSeq" id="WP_212229776.1">
    <property type="nucleotide sequence ID" value="NZ_JAGUCN010000019.1"/>
</dbReference>
<feature type="signal peptide" evidence="10">
    <location>
        <begin position="1"/>
        <end position="31"/>
    </location>
</feature>
<keyword evidence="14" id="KW-1185">Reference proteome</keyword>
<dbReference type="InterPro" id="IPR008969">
    <property type="entry name" value="CarboxyPept-like_regulatory"/>
</dbReference>
<evidence type="ECO:0000259" key="11">
    <source>
        <dbReference type="Pfam" id="PF00593"/>
    </source>
</evidence>
<feature type="domain" description="TonB-dependent receptor plug" evidence="12">
    <location>
        <begin position="126"/>
        <end position="230"/>
    </location>
</feature>
<dbReference type="InterPro" id="IPR018247">
    <property type="entry name" value="EF_Hand_1_Ca_BS"/>
</dbReference>
<protein>
    <submittedName>
        <fullName evidence="13">TonB-dependent receptor</fullName>
    </submittedName>
</protein>
<evidence type="ECO:0000313" key="14">
    <source>
        <dbReference type="Proteomes" id="UP000721861"/>
    </source>
</evidence>
<keyword evidence="2 8" id="KW-0813">Transport</keyword>
<evidence type="ECO:0000256" key="1">
    <source>
        <dbReference type="ARBA" id="ARBA00004571"/>
    </source>
</evidence>
<dbReference type="InterPro" id="IPR023997">
    <property type="entry name" value="TonB-dep_OMP_SusC/RagA_CS"/>
</dbReference>
<evidence type="ECO:0000313" key="13">
    <source>
        <dbReference type="EMBL" id="MBS2212895.1"/>
    </source>
</evidence>
<dbReference type="InterPro" id="IPR037066">
    <property type="entry name" value="Plug_dom_sf"/>
</dbReference>
<dbReference type="PROSITE" id="PS00018">
    <property type="entry name" value="EF_HAND_1"/>
    <property type="match status" value="1"/>
</dbReference>
<feature type="chain" id="PRO_5047053872" evidence="10">
    <location>
        <begin position="32"/>
        <end position="1032"/>
    </location>
</feature>
<dbReference type="InterPro" id="IPR023996">
    <property type="entry name" value="TonB-dep_OMP_SusC/RagA"/>
</dbReference>
<evidence type="ECO:0000256" key="3">
    <source>
        <dbReference type="ARBA" id="ARBA00022452"/>
    </source>
</evidence>
<keyword evidence="13" id="KW-0675">Receptor</keyword>
<comment type="subcellular location">
    <subcellularLocation>
        <location evidence="1 8">Cell outer membrane</location>
        <topology evidence="1 8">Multi-pass membrane protein</topology>
    </subcellularLocation>
</comment>
<keyword evidence="10" id="KW-0732">Signal</keyword>
<comment type="similarity">
    <text evidence="8 9">Belongs to the TonB-dependent receptor family.</text>
</comment>
<keyword evidence="3 8" id="KW-1134">Transmembrane beta strand</keyword>
<keyword evidence="4 8" id="KW-0812">Transmembrane</keyword>
<evidence type="ECO:0000259" key="12">
    <source>
        <dbReference type="Pfam" id="PF07715"/>
    </source>
</evidence>
<proteinExistence type="inferred from homology"/>
<dbReference type="Pfam" id="PF07715">
    <property type="entry name" value="Plug"/>
    <property type="match status" value="1"/>
</dbReference>
<name>A0ABS5KCX9_9BACT</name>
<dbReference type="InterPro" id="IPR000531">
    <property type="entry name" value="Beta-barrel_TonB"/>
</dbReference>
<feature type="domain" description="TonB-dependent receptor-like beta-barrel" evidence="11">
    <location>
        <begin position="431"/>
        <end position="990"/>
    </location>
</feature>
<keyword evidence="5 9" id="KW-0798">TonB box</keyword>
<dbReference type="SUPFAM" id="SSF56935">
    <property type="entry name" value="Porins"/>
    <property type="match status" value="1"/>
</dbReference>
<gene>
    <name evidence="13" type="ORF">KEM09_15865</name>
</gene>
<dbReference type="EMBL" id="JAGUCN010000019">
    <property type="protein sequence ID" value="MBS2212895.1"/>
    <property type="molecule type" value="Genomic_DNA"/>
</dbReference>
<dbReference type="PROSITE" id="PS52016">
    <property type="entry name" value="TONB_DEPENDENT_REC_3"/>
    <property type="match status" value="1"/>
</dbReference>
<dbReference type="Gene3D" id="2.60.40.1120">
    <property type="entry name" value="Carboxypeptidase-like, regulatory domain"/>
    <property type="match status" value="1"/>
</dbReference>
<evidence type="ECO:0000256" key="8">
    <source>
        <dbReference type="PROSITE-ProRule" id="PRU01360"/>
    </source>
</evidence>
<dbReference type="InterPro" id="IPR039426">
    <property type="entry name" value="TonB-dep_rcpt-like"/>
</dbReference>
<dbReference type="InterPro" id="IPR036942">
    <property type="entry name" value="Beta-barrel_TonB_sf"/>
</dbReference>
<keyword evidence="6 8" id="KW-0472">Membrane</keyword>